<dbReference type="InterPro" id="IPR028398">
    <property type="entry name" value="PLC-epsilon1_RA2"/>
</dbReference>
<dbReference type="Proteomes" id="UP001519460">
    <property type="component" value="Unassembled WGS sequence"/>
</dbReference>
<feature type="region of interest" description="Disordered" evidence="7">
    <location>
        <begin position="1222"/>
        <end position="1246"/>
    </location>
</feature>
<dbReference type="InterPro" id="IPR000909">
    <property type="entry name" value="PLipase_C_PInositol-sp_X_dom"/>
</dbReference>
<keyword evidence="12" id="KW-1185">Reference proteome</keyword>
<evidence type="ECO:0000313" key="11">
    <source>
        <dbReference type="EMBL" id="KAK7508546.1"/>
    </source>
</evidence>
<dbReference type="GO" id="GO:0004435">
    <property type="term" value="F:phosphatidylinositol-4,5-bisphosphate phospholipase C activity"/>
    <property type="evidence" value="ECO:0007669"/>
    <property type="project" value="UniProtKB-EC"/>
</dbReference>
<dbReference type="Gene3D" id="3.20.20.190">
    <property type="entry name" value="Phosphatidylinositol (PI) phosphodiesterase"/>
    <property type="match status" value="1"/>
</dbReference>
<dbReference type="GO" id="GO:0016042">
    <property type="term" value="P:lipid catabolic process"/>
    <property type="evidence" value="ECO:0007669"/>
    <property type="project" value="UniProtKB-KW"/>
</dbReference>
<feature type="compositionally biased region" description="Gly residues" evidence="7">
    <location>
        <begin position="33"/>
        <end position="43"/>
    </location>
</feature>
<dbReference type="InterPro" id="IPR000008">
    <property type="entry name" value="C2_dom"/>
</dbReference>
<dbReference type="CDD" id="cd08596">
    <property type="entry name" value="PI-PLCc_epsilon"/>
    <property type="match status" value="1"/>
</dbReference>
<dbReference type="CDD" id="cd01780">
    <property type="entry name" value="RA2_PLC-epsilon"/>
    <property type="match status" value="1"/>
</dbReference>
<feature type="domain" description="PI-PLC Y-box" evidence="9">
    <location>
        <begin position="534"/>
        <end position="705"/>
    </location>
</feature>
<dbReference type="CDD" id="cd17114">
    <property type="entry name" value="RA_PLC-epsilon"/>
    <property type="match status" value="1"/>
</dbReference>
<dbReference type="EC" id="3.1.4.11" evidence="1 6"/>
<evidence type="ECO:0000259" key="9">
    <source>
        <dbReference type="PROSITE" id="PS50008"/>
    </source>
</evidence>
<dbReference type="SUPFAM" id="SSF49562">
    <property type="entry name" value="C2 domain (Calcium/lipid-binding domain, CaLB)"/>
    <property type="match status" value="1"/>
</dbReference>
<dbReference type="CDD" id="cd00275">
    <property type="entry name" value="C2_PLC_like"/>
    <property type="match status" value="1"/>
</dbReference>
<dbReference type="InterPro" id="IPR029071">
    <property type="entry name" value="Ubiquitin-like_domsf"/>
</dbReference>
<dbReference type="PANTHER" id="PTHR10336">
    <property type="entry name" value="PHOSPHOINOSITIDE-SPECIFIC PHOSPHOLIPASE C FAMILY PROTEIN"/>
    <property type="match status" value="1"/>
</dbReference>
<evidence type="ECO:0000256" key="3">
    <source>
        <dbReference type="ARBA" id="ARBA00022963"/>
    </source>
</evidence>
<dbReference type="PRINTS" id="PR00390">
    <property type="entry name" value="PHPHLIPASEC"/>
</dbReference>
<evidence type="ECO:0000256" key="2">
    <source>
        <dbReference type="ARBA" id="ARBA00022801"/>
    </source>
</evidence>
<dbReference type="PROSITE" id="PS50008">
    <property type="entry name" value="PIPLC_Y_DOMAIN"/>
    <property type="match status" value="1"/>
</dbReference>
<evidence type="ECO:0000259" key="8">
    <source>
        <dbReference type="PROSITE" id="PS50004"/>
    </source>
</evidence>
<dbReference type="PROSITE" id="PS50004">
    <property type="entry name" value="C2"/>
    <property type="match status" value="1"/>
</dbReference>
<feature type="compositionally biased region" description="Polar residues" evidence="7">
    <location>
        <begin position="572"/>
        <end position="581"/>
    </location>
</feature>
<accession>A0ABD0MC09</accession>
<dbReference type="SUPFAM" id="SSF51695">
    <property type="entry name" value="PLC-like phosphodiesterases"/>
    <property type="match status" value="1"/>
</dbReference>
<dbReference type="Pfam" id="PF00168">
    <property type="entry name" value="C2"/>
    <property type="match status" value="1"/>
</dbReference>
<sequence>MFQQQENSKSGGGTGSTSTISEGQGHHSRISGGTAGGGGGGGSNKNKRTPSPLRKMRTEMHKSHASDPNLNHISRSSPTPGFRPRSLTFSFTNRYRSRRRRMSLGCRSGDKSSVSITHSTQLAFLDFVDLFKSFGLRCRKDLKELFEQIAVPRQNVAPHQSKCPPFSPSDKDMSLITRNNAFDVSQDNKHLHKISDALAVSSIISNCAGVESATDRCLGLQEFRQFLRDYQDEHLDDHEILELIQRHEPDSVLRDQCCLSFEGFARFLMDKDNYACIPEKTPCVEEDMDHPLPHYYIASSHNTYLTGHQLKGESSVELYSQVLLQGCRCVELDCWDGDDGMPIIYHGHTLTTKIPFKSVVEAINKSAFVTSPYPVILSIENHCSILQQQKMAQIFISVFGERLVTKFMFETDFVDDPQLPSPAQLKYRILIKNKKLREPENALRKAMRHSMDSSQDSPLPDHDAKNKSQIRTRTGSFSEIRPRESSGSFGEKTGPRLKSHPELDSGWHFYDDLQPAKTLKPNKPRKASQIAKELSDLVVYTHAVKFRALSLSPNTSLKQRKQTSSRKINIPTLGNSPSTPQLLPAPADKLETTPSMSSLPKTRRMDGTPSCYLVSSLNENKAKQLYPRSKIVPLTVFTHTERQLMRTYPAGMRIDSSNFNPVIFWAFGIQMVALNYQTEDTAIALNTAMFEQNGRCGYVLKPDVMWDKSHVMNNRFNPWDKEFDGLHATIFTLHVISGQYVCSNYTANVQVEVEVIGIPVDCAKQKTKVVPKNALNPIWNDIFTFQIMFADMAFLRFTVTDAGTSHIVSQRIVPLKSLRPGYRHLRLRSLGNLPLELATLFIYSKTEEDVLEARSSIDISQTAQATGKRMSLFTKVKELSEATKELSQVPPIGPRLKRRLFFISVFGLTGPDEYIILKVTQESTVYDVIAQVQRLEDKVGDYMLVEDVQSGWEKKDQEKASTQRILDVTEKVLQAQNKWKGAGRFILRKLSDDPTSRAWVTTMLKEQKRKLELEEEAGGWEPLEKMFLVCVFNVSPDQPYTVFKAPSSSTALDVITQASGMSAVQRGVDAMKKAHRAGEDPRNFVLVEELDMQGQGDTPSGAGTRRHGSDKVEMRVLADDENVHDAQSEWKTTGRFVLVPRDNILVEEEDKSRTPGLLKTSVRSSGFAKRFGSKRIAKHHPSSEKLMIFQPTPDTVRRSISFPSQVNNTANVAAALAPPLQLQPPPERQGTFKLKHFSKLSFKRAK</sequence>
<evidence type="ECO:0000259" key="10">
    <source>
        <dbReference type="PROSITE" id="PS50200"/>
    </source>
</evidence>
<dbReference type="PROSITE" id="PS50200">
    <property type="entry name" value="RA"/>
    <property type="match status" value="2"/>
</dbReference>
<dbReference type="InterPro" id="IPR035892">
    <property type="entry name" value="C2_domain_sf"/>
</dbReference>
<feature type="region of interest" description="Disordered" evidence="7">
    <location>
        <begin position="443"/>
        <end position="497"/>
    </location>
</feature>
<feature type="region of interest" description="Disordered" evidence="7">
    <location>
        <begin position="1"/>
        <end position="87"/>
    </location>
</feature>
<evidence type="ECO:0000256" key="5">
    <source>
        <dbReference type="ARBA" id="ARBA00023224"/>
    </source>
</evidence>
<dbReference type="Gene3D" id="2.60.40.150">
    <property type="entry name" value="C2 domain"/>
    <property type="match status" value="1"/>
</dbReference>
<dbReference type="InterPro" id="IPR001711">
    <property type="entry name" value="PLipase_C_Pinositol-sp_Y"/>
</dbReference>
<dbReference type="SMART" id="SM00239">
    <property type="entry name" value="C2"/>
    <property type="match status" value="1"/>
</dbReference>
<feature type="compositionally biased region" description="Polar residues" evidence="7">
    <location>
        <begin position="66"/>
        <end position="79"/>
    </location>
</feature>
<dbReference type="InterPro" id="IPR001192">
    <property type="entry name" value="PI-PLC_fam"/>
</dbReference>
<dbReference type="SUPFAM" id="SSF54236">
    <property type="entry name" value="Ubiquitin-like"/>
    <property type="match status" value="2"/>
</dbReference>
<gene>
    <name evidence="11" type="ORF">BaRGS_00000112</name>
</gene>
<name>A0ABD0MC09_9CAEN</name>
<dbReference type="SMART" id="SM00314">
    <property type="entry name" value="RA"/>
    <property type="match status" value="2"/>
</dbReference>
<dbReference type="PROSITE" id="PS50007">
    <property type="entry name" value="PIPLC_X_DOMAIN"/>
    <property type="match status" value="1"/>
</dbReference>
<dbReference type="SUPFAM" id="SSF47473">
    <property type="entry name" value="EF-hand"/>
    <property type="match status" value="1"/>
</dbReference>
<keyword evidence="3 6" id="KW-0442">Lipid degradation</keyword>
<dbReference type="Pfam" id="PF00388">
    <property type="entry name" value="PI-PLC-X"/>
    <property type="match status" value="1"/>
</dbReference>
<organism evidence="11 12">
    <name type="scientific">Batillaria attramentaria</name>
    <dbReference type="NCBI Taxonomy" id="370345"/>
    <lineage>
        <taxon>Eukaryota</taxon>
        <taxon>Metazoa</taxon>
        <taxon>Spiralia</taxon>
        <taxon>Lophotrochozoa</taxon>
        <taxon>Mollusca</taxon>
        <taxon>Gastropoda</taxon>
        <taxon>Caenogastropoda</taxon>
        <taxon>Sorbeoconcha</taxon>
        <taxon>Cerithioidea</taxon>
        <taxon>Batillariidae</taxon>
        <taxon>Batillaria</taxon>
    </lineage>
</organism>
<feature type="region of interest" description="Disordered" evidence="7">
    <location>
        <begin position="554"/>
        <end position="604"/>
    </location>
</feature>
<comment type="caution">
    <text evidence="11">The sequence shown here is derived from an EMBL/GenBank/DDBJ whole genome shotgun (WGS) entry which is preliminary data.</text>
</comment>
<dbReference type="Gene3D" id="3.10.20.90">
    <property type="entry name" value="Phosphatidylinositol 3-kinase Catalytic Subunit, Chain A, domain 1"/>
    <property type="match status" value="2"/>
</dbReference>
<evidence type="ECO:0000313" key="12">
    <source>
        <dbReference type="Proteomes" id="UP001519460"/>
    </source>
</evidence>
<evidence type="ECO:0000256" key="4">
    <source>
        <dbReference type="ARBA" id="ARBA00023098"/>
    </source>
</evidence>
<evidence type="ECO:0000256" key="6">
    <source>
        <dbReference type="RuleBase" id="RU361133"/>
    </source>
</evidence>
<dbReference type="Pfam" id="PF00387">
    <property type="entry name" value="PI-PLC-Y"/>
    <property type="match status" value="1"/>
</dbReference>
<dbReference type="GO" id="GO:0007165">
    <property type="term" value="P:signal transduction"/>
    <property type="evidence" value="ECO:0007669"/>
    <property type="project" value="UniProtKB-KW"/>
</dbReference>
<protein>
    <recommendedName>
        <fullName evidence="1 6">Phosphoinositide phospholipase C</fullName>
        <ecNumber evidence="1 6">3.1.4.11</ecNumber>
    </recommendedName>
</protein>
<dbReference type="InterPro" id="IPR011992">
    <property type="entry name" value="EF-hand-dom_pair"/>
</dbReference>
<evidence type="ECO:0000256" key="7">
    <source>
        <dbReference type="SAM" id="MobiDB-lite"/>
    </source>
</evidence>
<dbReference type="SMART" id="SM00148">
    <property type="entry name" value="PLCXc"/>
    <property type="match status" value="1"/>
</dbReference>
<dbReference type="Pfam" id="PF00788">
    <property type="entry name" value="RA"/>
    <property type="match status" value="1"/>
</dbReference>
<proteinExistence type="predicted"/>
<keyword evidence="2 6" id="KW-0378">Hydrolase</keyword>
<dbReference type="InterPro" id="IPR017946">
    <property type="entry name" value="PLC-like_Pdiesterase_TIM-brl"/>
</dbReference>
<dbReference type="FunFam" id="3.20.20.190:FF:000039">
    <property type="entry name" value="Phosphoinositide phospholipase C"/>
    <property type="match status" value="1"/>
</dbReference>
<dbReference type="InterPro" id="IPR000159">
    <property type="entry name" value="RA_dom"/>
</dbReference>
<dbReference type="SMART" id="SM00149">
    <property type="entry name" value="PLCYc"/>
    <property type="match status" value="1"/>
</dbReference>
<dbReference type="FunFam" id="2.60.40.150:FF:000183">
    <property type="entry name" value="Phosphoinositide phospholipase C"/>
    <property type="match status" value="1"/>
</dbReference>
<keyword evidence="5" id="KW-0807">Transducer</keyword>
<feature type="compositionally biased region" description="Basic residues" evidence="7">
    <location>
        <begin position="1233"/>
        <end position="1246"/>
    </location>
</feature>
<dbReference type="FunFam" id="3.10.20.90:FF:000238">
    <property type="entry name" value="Phosphoinositide phospholipase C"/>
    <property type="match status" value="1"/>
</dbReference>
<feature type="domain" description="Ras-associating" evidence="10">
    <location>
        <begin position="908"/>
        <end position="992"/>
    </location>
</feature>
<keyword evidence="4 6" id="KW-0443">Lipid metabolism</keyword>
<dbReference type="Pfam" id="PF09279">
    <property type="entry name" value="EF-hand_like"/>
    <property type="match status" value="1"/>
</dbReference>
<dbReference type="PANTHER" id="PTHR10336:SF6">
    <property type="entry name" value="1-PHOSPHATIDYLINOSITOL 4,5-BISPHOSPHATE PHOSPHODIESTERASE EPSILON-1"/>
    <property type="match status" value="1"/>
</dbReference>
<feature type="compositionally biased region" description="Polar residues" evidence="7">
    <location>
        <begin position="467"/>
        <end position="477"/>
    </location>
</feature>
<feature type="compositionally biased region" description="Basic and acidic residues" evidence="7">
    <location>
        <begin position="56"/>
        <end position="65"/>
    </location>
</feature>
<feature type="domain" description="Ras-associating" evidence="10">
    <location>
        <begin position="1033"/>
        <end position="1143"/>
    </location>
</feature>
<dbReference type="Gene3D" id="1.10.238.10">
    <property type="entry name" value="EF-hand"/>
    <property type="match status" value="1"/>
</dbReference>
<comment type="catalytic activity">
    <reaction evidence="6">
        <text>a 1,2-diacyl-sn-glycero-3-phospho-(1D-myo-inositol-4,5-bisphosphate) + H2O = 1D-myo-inositol 1,4,5-trisphosphate + a 1,2-diacyl-sn-glycerol + H(+)</text>
        <dbReference type="Rhea" id="RHEA:33179"/>
        <dbReference type="ChEBI" id="CHEBI:15377"/>
        <dbReference type="ChEBI" id="CHEBI:15378"/>
        <dbReference type="ChEBI" id="CHEBI:17815"/>
        <dbReference type="ChEBI" id="CHEBI:58456"/>
        <dbReference type="ChEBI" id="CHEBI:203600"/>
        <dbReference type="EC" id="3.1.4.11"/>
    </reaction>
</comment>
<dbReference type="InterPro" id="IPR015359">
    <property type="entry name" value="PLC_EF-hand-like"/>
</dbReference>
<dbReference type="InterPro" id="IPR046973">
    <property type="entry name" value="PLC-epsilon1_cat"/>
</dbReference>
<evidence type="ECO:0000256" key="1">
    <source>
        <dbReference type="ARBA" id="ARBA00012368"/>
    </source>
</evidence>
<reference evidence="11 12" key="1">
    <citation type="journal article" date="2023" name="Sci. Data">
        <title>Genome assembly of the Korean intertidal mud-creeper Batillaria attramentaria.</title>
        <authorList>
            <person name="Patra A.K."/>
            <person name="Ho P.T."/>
            <person name="Jun S."/>
            <person name="Lee S.J."/>
            <person name="Kim Y."/>
            <person name="Won Y.J."/>
        </authorList>
    </citation>
    <scope>NUCLEOTIDE SEQUENCE [LARGE SCALE GENOMIC DNA]</scope>
    <source>
        <strain evidence="11">Wonlab-2016</strain>
    </source>
</reference>
<dbReference type="AlphaFoldDB" id="A0ABD0MC09"/>
<dbReference type="EMBL" id="JACVVK020000001">
    <property type="protein sequence ID" value="KAK7508546.1"/>
    <property type="molecule type" value="Genomic_DNA"/>
</dbReference>
<feature type="domain" description="C2" evidence="8">
    <location>
        <begin position="710"/>
        <end position="835"/>
    </location>
</feature>